<evidence type="ECO:0000256" key="2">
    <source>
        <dbReference type="ARBA" id="ARBA00022729"/>
    </source>
</evidence>
<proteinExistence type="predicted"/>
<dbReference type="GO" id="GO:0006915">
    <property type="term" value="P:apoptotic process"/>
    <property type="evidence" value="ECO:0007669"/>
    <property type="project" value="UniProtKB-KW"/>
</dbReference>
<dbReference type="Proteomes" id="UP000694620">
    <property type="component" value="Chromosome 8"/>
</dbReference>
<dbReference type="AlphaFoldDB" id="A0A8C4RXE6"/>
<dbReference type="PANTHER" id="PTHR47220">
    <property type="entry name" value="TUMOR NECROSIS FACTOR RECEPTOR SUPERFAMILY MEMBER 25"/>
    <property type="match status" value="1"/>
</dbReference>
<dbReference type="Ensembl" id="ENSECRT00000009260.1">
    <property type="protein sequence ID" value="ENSECRP00000009112.1"/>
    <property type="gene ID" value="ENSECRG00000006118.1"/>
</dbReference>
<gene>
    <name evidence="11" type="primary">si:ch211-112c15.8</name>
</gene>
<dbReference type="SMART" id="SM00005">
    <property type="entry name" value="DEATH"/>
    <property type="match status" value="1"/>
</dbReference>
<organism evidence="11 12">
    <name type="scientific">Erpetoichthys calabaricus</name>
    <name type="common">Rope fish</name>
    <name type="synonym">Calamoichthys calabaricus</name>
    <dbReference type="NCBI Taxonomy" id="27687"/>
    <lineage>
        <taxon>Eukaryota</taxon>
        <taxon>Metazoa</taxon>
        <taxon>Chordata</taxon>
        <taxon>Craniata</taxon>
        <taxon>Vertebrata</taxon>
        <taxon>Euteleostomi</taxon>
        <taxon>Actinopterygii</taxon>
        <taxon>Polypteriformes</taxon>
        <taxon>Polypteridae</taxon>
        <taxon>Erpetoichthys</taxon>
    </lineage>
</organism>
<keyword evidence="5" id="KW-0325">Glycoprotein</keyword>
<accession>A0A8C4RXE6</accession>
<dbReference type="Gene3D" id="1.10.533.10">
    <property type="entry name" value="Death Domain, Fas"/>
    <property type="match status" value="1"/>
</dbReference>
<evidence type="ECO:0000313" key="11">
    <source>
        <dbReference type="Ensembl" id="ENSECRP00000009112.1"/>
    </source>
</evidence>
<keyword evidence="1" id="KW-0053">Apoptosis</keyword>
<keyword evidence="4 6" id="KW-1015">Disulfide bond</keyword>
<keyword evidence="8" id="KW-0472">Membrane</keyword>
<feature type="domain" description="TNFR-Cys" evidence="10">
    <location>
        <begin position="27"/>
        <end position="66"/>
    </location>
</feature>
<dbReference type="GO" id="GO:0007165">
    <property type="term" value="P:signal transduction"/>
    <property type="evidence" value="ECO:0007669"/>
    <property type="project" value="InterPro"/>
</dbReference>
<keyword evidence="3" id="KW-0677">Repeat</keyword>
<keyword evidence="8" id="KW-1133">Transmembrane helix</keyword>
<reference evidence="11" key="3">
    <citation type="submission" date="2025-09" db="UniProtKB">
        <authorList>
            <consortium name="Ensembl"/>
        </authorList>
    </citation>
    <scope>IDENTIFICATION</scope>
</reference>
<keyword evidence="2" id="KW-0732">Signal</keyword>
<keyword evidence="8" id="KW-0812">Transmembrane</keyword>
<evidence type="ECO:0000256" key="8">
    <source>
        <dbReference type="SAM" id="Phobius"/>
    </source>
</evidence>
<feature type="transmembrane region" description="Helical" evidence="8">
    <location>
        <begin position="105"/>
        <end position="127"/>
    </location>
</feature>
<dbReference type="PROSITE" id="PS50017">
    <property type="entry name" value="DEATH_DOMAIN"/>
    <property type="match status" value="1"/>
</dbReference>
<dbReference type="GO" id="GO:0005886">
    <property type="term" value="C:plasma membrane"/>
    <property type="evidence" value="ECO:0007669"/>
    <property type="project" value="TreeGrafter"/>
</dbReference>
<reference evidence="11" key="2">
    <citation type="submission" date="2025-08" db="UniProtKB">
        <authorList>
            <consortium name="Ensembl"/>
        </authorList>
    </citation>
    <scope>IDENTIFICATION</scope>
</reference>
<dbReference type="PANTHER" id="PTHR47220:SF1">
    <property type="entry name" value="TUMOR NECROSIS FACTOR RECEPTOR SUPERFAMILY MEMBER 25"/>
    <property type="match status" value="1"/>
</dbReference>
<dbReference type="InterPro" id="IPR011029">
    <property type="entry name" value="DEATH-like_dom_sf"/>
</dbReference>
<dbReference type="InterPro" id="IPR001368">
    <property type="entry name" value="TNFR/NGFR_Cys_rich_reg"/>
</dbReference>
<evidence type="ECO:0000313" key="12">
    <source>
        <dbReference type="Proteomes" id="UP000694620"/>
    </source>
</evidence>
<dbReference type="InterPro" id="IPR022329">
    <property type="entry name" value="TNFR_25"/>
</dbReference>
<protein>
    <submittedName>
        <fullName evidence="11">Tumor necrosis factor receptor superfamily member 25-like</fullName>
    </submittedName>
</protein>
<evidence type="ECO:0000256" key="5">
    <source>
        <dbReference type="ARBA" id="ARBA00023180"/>
    </source>
</evidence>
<evidence type="ECO:0000259" key="10">
    <source>
        <dbReference type="PROSITE" id="PS50050"/>
    </source>
</evidence>
<name>A0A8C4RXE6_ERPCA</name>
<dbReference type="SUPFAM" id="SSF57586">
    <property type="entry name" value="TNF receptor-like"/>
    <property type="match status" value="1"/>
</dbReference>
<comment type="caution">
    <text evidence="6">Lacks conserved residue(s) required for the propagation of feature annotation.</text>
</comment>
<feature type="region of interest" description="Disordered" evidence="7">
    <location>
        <begin position="177"/>
        <end position="200"/>
    </location>
</feature>
<dbReference type="SUPFAM" id="SSF47986">
    <property type="entry name" value="DEATH domain"/>
    <property type="match status" value="1"/>
</dbReference>
<evidence type="ECO:0000256" key="3">
    <source>
        <dbReference type="ARBA" id="ARBA00022737"/>
    </source>
</evidence>
<keyword evidence="12" id="KW-1185">Reference proteome</keyword>
<dbReference type="PROSITE" id="PS50050">
    <property type="entry name" value="TNFR_NGFR_2"/>
    <property type="match status" value="1"/>
</dbReference>
<feature type="domain" description="Death" evidence="9">
    <location>
        <begin position="207"/>
        <end position="289"/>
    </location>
</feature>
<evidence type="ECO:0000256" key="4">
    <source>
        <dbReference type="ARBA" id="ARBA00023157"/>
    </source>
</evidence>
<reference evidence="11" key="1">
    <citation type="submission" date="2021-06" db="EMBL/GenBank/DDBJ databases">
        <authorList>
            <consortium name="Wellcome Sanger Institute Data Sharing"/>
        </authorList>
    </citation>
    <scope>NUCLEOTIDE SEQUENCE [LARGE SCALE GENOMIC DNA]</scope>
</reference>
<dbReference type="InterPro" id="IPR000488">
    <property type="entry name" value="Death_dom"/>
</dbReference>
<dbReference type="Pfam" id="PF00531">
    <property type="entry name" value="Death"/>
    <property type="match status" value="1"/>
</dbReference>
<evidence type="ECO:0000256" key="7">
    <source>
        <dbReference type="SAM" id="MobiDB-lite"/>
    </source>
</evidence>
<evidence type="ECO:0000256" key="6">
    <source>
        <dbReference type="PROSITE-ProRule" id="PRU00206"/>
    </source>
</evidence>
<feature type="repeat" description="TNFR-Cys" evidence="6">
    <location>
        <begin position="27"/>
        <end position="66"/>
    </location>
</feature>
<feature type="disulfide bond" evidence="6">
    <location>
        <begin position="28"/>
        <end position="43"/>
    </location>
</feature>
<evidence type="ECO:0000256" key="1">
    <source>
        <dbReference type="ARBA" id="ARBA00022703"/>
    </source>
</evidence>
<dbReference type="GeneTree" id="ENSGT00940000159540"/>
<sequence length="304" mass="34471">MLFLIPWSSVSQVEKKKCTTSSDTVCGCPPNYTIMNHSVIQTCKRCTVCKNMETFQPCTEIQDTVCKLCPPGYFAINGTCQRCPQYCKIVPHENCTSCNVQSNPLGQIFLILAPLLLGVIFLMCCYLKFKEKLKCLQGTNKKRTIPKPLLLPIRPDCLLNTSRENKVTCVNVTGTDVTPKNHRKPSTLNAPPPQYSTDGHPGPLQQGSLLYAIIDAVPIRRWKEFMRTLPLPDHEIERAEMEAGTSFRDQQYEMLKCWFQKSEAHISNVYKALENMDLPSSAERLQEKVEQHWPGLDSTWCPVV</sequence>
<dbReference type="Pfam" id="PF00020">
    <property type="entry name" value="TNFR_c6"/>
    <property type="match status" value="1"/>
</dbReference>
<dbReference type="Gene3D" id="2.10.50.10">
    <property type="entry name" value="Tumor Necrosis Factor Receptor, subunit A, domain 2"/>
    <property type="match status" value="1"/>
</dbReference>
<evidence type="ECO:0000259" key="9">
    <source>
        <dbReference type="PROSITE" id="PS50017"/>
    </source>
</evidence>